<sequence length="29" mass="3343">IVCEKKKKSASTVTSDPRNYGNHEQFEVF</sequence>
<proteinExistence type="predicted"/>
<name>A0A087TFD9_STEMI</name>
<dbReference type="Proteomes" id="UP000054359">
    <property type="component" value="Unassembled WGS sequence"/>
</dbReference>
<evidence type="ECO:0000313" key="2">
    <source>
        <dbReference type="Proteomes" id="UP000054359"/>
    </source>
</evidence>
<organism evidence="1 2">
    <name type="scientific">Stegodyphus mimosarum</name>
    <name type="common">African social velvet spider</name>
    <dbReference type="NCBI Taxonomy" id="407821"/>
    <lineage>
        <taxon>Eukaryota</taxon>
        <taxon>Metazoa</taxon>
        <taxon>Ecdysozoa</taxon>
        <taxon>Arthropoda</taxon>
        <taxon>Chelicerata</taxon>
        <taxon>Arachnida</taxon>
        <taxon>Araneae</taxon>
        <taxon>Araneomorphae</taxon>
        <taxon>Entelegynae</taxon>
        <taxon>Eresoidea</taxon>
        <taxon>Eresidae</taxon>
        <taxon>Stegodyphus</taxon>
    </lineage>
</organism>
<dbReference type="EMBL" id="KK114971">
    <property type="protein sequence ID" value="KFM63828.1"/>
    <property type="molecule type" value="Genomic_DNA"/>
</dbReference>
<feature type="non-terminal residue" evidence="1">
    <location>
        <position position="1"/>
    </location>
</feature>
<evidence type="ECO:0000313" key="1">
    <source>
        <dbReference type="EMBL" id="KFM63828.1"/>
    </source>
</evidence>
<protein>
    <submittedName>
        <fullName evidence="1">Uncharacterized protein</fullName>
    </submittedName>
</protein>
<dbReference type="AlphaFoldDB" id="A0A087TFD9"/>
<keyword evidence="2" id="KW-1185">Reference proteome</keyword>
<gene>
    <name evidence="1" type="ORF">X975_04220</name>
</gene>
<feature type="non-terminal residue" evidence="1">
    <location>
        <position position="29"/>
    </location>
</feature>
<accession>A0A087TFD9</accession>
<reference evidence="1 2" key="1">
    <citation type="submission" date="2013-11" db="EMBL/GenBank/DDBJ databases">
        <title>Genome sequencing of Stegodyphus mimosarum.</title>
        <authorList>
            <person name="Bechsgaard J."/>
        </authorList>
    </citation>
    <scope>NUCLEOTIDE SEQUENCE [LARGE SCALE GENOMIC DNA]</scope>
</reference>